<dbReference type="GO" id="GO:0006457">
    <property type="term" value="P:protein folding"/>
    <property type="evidence" value="ECO:0007669"/>
    <property type="project" value="TreeGrafter"/>
</dbReference>
<feature type="domain" description="Thioredoxin" evidence="3">
    <location>
        <begin position="523"/>
        <end position="647"/>
    </location>
</feature>
<keyword evidence="5" id="KW-1185">Reference proteome</keyword>
<feature type="domain" description="Thioredoxin" evidence="3">
    <location>
        <begin position="144"/>
        <end position="273"/>
    </location>
</feature>
<dbReference type="InterPro" id="IPR017937">
    <property type="entry name" value="Thioredoxin_CS"/>
</dbReference>
<dbReference type="PANTHER" id="PTHR45672:SF2">
    <property type="entry name" value="PROTEIN DISULFIDE-ISOMERASE A5"/>
    <property type="match status" value="1"/>
</dbReference>
<dbReference type="GO" id="GO:0003756">
    <property type="term" value="F:protein disulfide isomerase activity"/>
    <property type="evidence" value="ECO:0007669"/>
    <property type="project" value="InterPro"/>
</dbReference>
<dbReference type="PROSITE" id="PS51352">
    <property type="entry name" value="THIOREDOXIN_2"/>
    <property type="match status" value="4"/>
</dbReference>
<dbReference type="VEuPathDB" id="VectorBase:AMEM21_008965"/>
<dbReference type="STRING" id="30066.A0A182VDE1"/>
<evidence type="ECO:0000313" key="4">
    <source>
        <dbReference type="EnsemblMetazoa" id="AMEM013072-PA"/>
    </source>
</evidence>
<evidence type="ECO:0000256" key="1">
    <source>
        <dbReference type="ARBA" id="ARBA00006347"/>
    </source>
</evidence>
<dbReference type="Gene3D" id="3.40.30.10">
    <property type="entry name" value="Glutaredoxin"/>
    <property type="match status" value="5"/>
</dbReference>
<feature type="region of interest" description="Disordered" evidence="2">
    <location>
        <begin position="393"/>
        <end position="413"/>
    </location>
</feature>
<dbReference type="EnsemblMetazoa" id="AMEM013072-RA">
    <property type="protein sequence ID" value="AMEM013072-PA"/>
    <property type="gene ID" value="AMEM013072"/>
</dbReference>
<dbReference type="InterPro" id="IPR013766">
    <property type="entry name" value="Thioredoxin_domain"/>
</dbReference>
<proteinExistence type="inferred from homology"/>
<evidence type="ECO:0000259" key="3">
    <source>
        <dbReference type="PROSITE" id="PS51352"/>
    </source>
</evidence>
<dbReference type="VEuPathDB" id="VectorBase:AMEM013072"/>
<dbReference type="Proteomes" id="UP000075903">
    <property type="component" value="Unassembled WGS sequence"/>
</dbReference>
<dbReference type="PANTHER" id="PTHR45672">
    <property type="entry name" value="PROTEIN DISULFIDE-ISOMERASE C17H9.14C-RELATED"/>
    <property type="match status" value="1"/>
</dbReference>
<evidence type="ECO:0000256" key="2">
    <source>
        <dbReference type="SAM" id="MobiDB-lite"/>
    </source>
</evidence>
<dbReference type="InterPro" id="IPR036249">
    <property type="entry name" value="Thioredoxin-like_sf"/>
</dbReference>
<organism evidence="4 5">
    <name type="scientific">Anopheles merus</name>
    <name type="common">Mosquito</name>
    <dbReference type="NCBI Taxonomy" id="30066"/>
    <lineage>
        <taxon>Eukaryota</taxon>
        <taxon>Metazoa</taxon>
        <taxon>Ecdysozoa</taxon>
        <taxon>Arthropoda</taxon>
        <taxon>Hexapoda</taxon>
        <taxon>Insecta</taxon>
        <taxon>Pterygota</taxon>
        <taxon>Neoptera</taxon>
        <taxon>Endopterygota</taxon>
        <taxon>Diptera</taxon>
        <taxon>Nematocera</taxon>
        <taxon>Culicoidea</taxon>
        <taxon>Culicidae</taxon>
        <taxon>Anophelinae</taxon>
        <taxon>Anopheles</taxon>
    </lineage>
</organism>
<dbReference type="CDD" id="cd03067">
    <property type="entry name" value="PDI_b_PDIR_N"/>
    <property type="match status" value="1"/>
</dbReference>
<dbReference type="PRINTS" id="PR00421">
    <property type="entry name" value="THIOREDOXIN"/>
</dbReference>
<dbReference type="CDD" id="cd02961">
    <property type="entry name" value="PDI_a_family"/>
    <property type="match status" value="1"/>
</dbReference>
<reference evidence="4" key="1">
    <citation type="submission" date="2020-05" db="UniProtKB">
        <authorList>
            <consortium name="EnsemblMetazoa"/>
        </authorList>
    </citation>
    <scope>IDENTIFICATION</scope>
    <source>
        <strain evidence="4">MAF</strain>
    </source>
</reference>
<dbReference type="Pfam" id="PF00085">
    <property type="entry name" value="Thioredoxin"/>
    <property type="match status" value="4"/>
</dbReference>
<dbReference type="CDD" id="cd02997">
    <property type="entry name" value="PDI_a_PDIR"/>
    <property type="match status" value="3"/>
</dbReference>
<dbReference type="InterPro" id="IPR046374">
    <property type="entry name" value="PDI_a_PDIR"/>
</dbReference>
<comment type="similarity">
    <text evidence="1">Belongs to the protein disulfide isomerase family.</text>
</comment>
<protein>
    <recommendedName>
        <fullName evidence="3">Thioredoxin domain-containing protein</fullName>
    </recommendedName>
</protein>
<dbReference type="InterPro" id="IPR051063">
    <property type="entry name" value="PDI"/>
</dbReference>
<dbReference type="SUPFAM" id="SSF52833">
    <property type="entry name" value="Thioredoxin-like"/>
    <property type="match status" value="4"/>
</dbReference>
<dbReference type="AlphaFoldDB" id="A0A182VDE1"/>
<accession>A0A182VDE1</accession>
<dbReference type="GO" id="GO:0005783">
    <property type="term" value="C:endoplasmic reticulum"/>
    <property type="evidence" value="ECO:0007669"/>
    <property type="project" value="TreeGrafter"/>
</dbReference>
<dbReference type="InterPro" id="IPR041865">
    <property type="entry name" value="PDI_b_PDIR_N"/>
</dbReference>
<sequence length="653" mass="73654">MEKHRWQLLCLVRWESGMKMKLSVVLFIIAALGIASAYAKTQKSPVIDNITDMKELKKLFRTKTNVLILFVAGMKENNALLASFRDAAHAVKGQGTMVLFDCNNSEVKKICKKLKATPAPFALKHFKDGDFHKDYDRQLTTTSMVNFMRDPTGDLPWEEDPIGADVVHVPDAVTLGKFLKKEVKPTLVMFYAPWCGFCKTLKPEFSAAATELKGRYVLAAIDVNRPENSIIRKQYNITGFPTLLYYENGRMKYTFEGENNKAGIVAFMKNPAAPTPTKPKEADWASESSSEIVHLTAGSFEPALKDEKSVLVMFYAPWCGHCKKMKPEYEKAAEIMKAKNIPGVLAALDATKEASVGQQYGVKGYPTVKYFSNGEFKFDVNVREADKIVKFMENPTEPPPPPAPETPWEDEPSEVVHLNEETFKPFLKKKKHVLVMFYAPWCGHCKRAKPEFARAAEHFKEDPKTELAAVDCTRHSAVCSSYEVRGYPTIKYFSYLKTVRDYNGGRTETDFIAYLKDPSATPLKTDKVAEPFGDFPGSDKILILTDANFEEVSKREPNLLVMFYAPWCGHCKHMKPDFAKVAQLLATEKVSAKVAALDCTVHMKTAEKFQIRGYPTLKLFANGQFRRNYEGKRTAQDMLQFLRTDGAVAKDEL</sequence>
<evidence type="ECO:0000313" key="5">
    <source>
        <dbReference type="Proteomes" id="UP000075903"/>
    </source>
</evidence>
<name>A0A182VDE1_ANOME</name>
<feature type="domain" description="Thioredoxin" evidence="3">
    <location>
        <begin position="274"/>
        <end position="394"/>
    </location>
</feature>
<dbReference type="PROSITE" id="PS00194">
    <property type="entry name" value="THIOREDOXIN_1"/>
    <property type="match status" value="2"/>
</dbReference>
<feature type="domain" description="Thioredoxin" evidence="3">
    <location>
        <begin position="395"/>
        <end position="520"/>
    </location>
</feature>
<feature type="compositionally biased region" description="Pro residues" evidence="2">
    <location>
        <begin position="396"/>
        <end position="405"/>
    </location>
</feature>